<dbReference type="Pfam" id="PF17305">
    <property type="entry name" value="DUF5354"/>
    <property type="match status" value="1"/>
</dbReference>
<gene>
    <name evidence="2 4" type="ORF">CBG22682</name>
    <name evidence="2" type="ORF">CBG_22682</name>
</gene>
<dbReference type="GeneID" id="8587450"/>
<dbReference type="InParanoid" id="A8Y2Y0"/>
<keyword evidence="1" id="KW-0732">Signal</keyword>
<dbReference type="CTD" id="8587450"/>
<dbReference type="PANTHER" id="PTHR31712">
    <property type="entry name" value="DIETARY RESTRICTION OVER EXPRESSED"/>
    <property type="match status" value="1"/>
</dbReference>
<keyword evidence="3" id="KW-1185">Reference proteome</keyword>
<accession>A8Y2Y0</accession>
<name>A8Y2Y0_CAEBR</name>
<feature type="chain" id="PRO_5002731316" evidence="1">
    <location>
        <begin position="19"/>
        <end position="142"/>
    </location>
</feature>
<dbReference type="InterPro" id="IPR035291">
    <property type="entry name" value="DUF5354"/>
</dbReference>
<dbReference type="EMBL" id="HE601156">
    <property type="protein sequence ID" value="CAP39221.2"/>
    <property type="molecule type" value="Genomic_DNA"/>
</dbReference>
<organism evidence="2 3">
    <name type="scientific">Caenorhabditis briggsae</name>
    <dbReference type="NCBI Taxonomy" id="6238"/>
    <lineage>
        <taxon>Eukaryota</taxon>
        <taxon>Metazoa</taxon>
        <taxon>Ecdysozoa</taxon>
        <taxon>Nematoda</taxon>
        <taxon>Chromadorea</taxon>
        <taxon>Rhabditida</taxon>
        <taxon>Rhabditina</taxon>
        <taxon>Rhabditomorpha</taxon>
        <taxon>Rhabditoidea</taxon>
        <taxon>Rhabditidae</taxon>
        <taxon>Peloderinae</taxon>
        <taxon>Caenorhabditis</taxon>
    </lineage>
</organism>
<dbReference type="RefSeq" id="XP_045097633.1">
    <property type="nucleotide sequence ID" value="XM_045240371.1"/>
</dbReference>
<protein>
    <submittedName>
        <fullName evidence="2">Protein CBG22682</fullName>
    </submittedName>
</protein>
<evidence type="ECO:0000313" key="3">
    <source>
        <dbReference type="Proteomes" id="UP000008549"/>
    </source>
</evidence>
<dbReference type="Proteomes" id="UP000008549">
    <property type="component" value="Unassembled WGS sequence"/>
</dbReference>
<feature type="signal peptide" evidence="1">
    <location>
        <begin position="1"/>
        <end position="18"/>
    </location>
</feature>
<reference evidence="2 3" key="2">
    <citation type="journal article" date="2011" name="PLoS Genet.">
        <title>Caenorhabditis briggsae recombinant inbred line genotypes reveal inter-strain incompatibility and the evolution of recombination.</title>
        <authorList>
            <person name="Ross J.A."/>
            <person name="Koboldt D.C."/>
            <person name="Staisch J.E."/>
            <person name="Chamberlin H.M."/>
            <person name="Gupta B.P."/>
            <person name="Miller R.D."/>
            <person name="Baird S.E."/>
            <person name="Haag E.S."/>
        </authorList>
    </citation>
    <scope>NUCLEOTIDE SEQUENCE [LARGE SCALE GENOMIC DNA]</scope>
    <source>
        <strain evidence="2 3">AF16</strain>
    </source>
</reference>
<sequence length="142" mass="16102">MFSRTAVVLSFLAVATSGFSVRLSAKNTVQDAHDQLTKKIRCWEPIEENIAGNNFSGKHTLSEPVYDLCSYMPDPMDFEKFHVNGVDLDSDDYANVINLFQITNPRLAMINVCPQEREGCNLPKKFTTCLQFNKFPMPELSF</sequence>
<dbReference type="eggNOG" id="ENOG502THG1">
    <property type="taxonomic scope" value="Eukaryota"/>
</dbReference>
<dbReference type="WormBase" id="CBG22682">
    <property type="protein sequence ID" value="CBP12261"/>
    <property type="gene ID" value="WBGene00041192"/>
</dbReference>
<evidence type="ECO:0000256" key="1">
    <source>
        <dbReference type="SAM" id="SignalP"/>
    </source>
</evidence>
<evidence type="ECO:0000313" key="2">
    <source>
        <dbReference type="EMBL" id="CAP39221.2"/>
    </source>
</evidence>
<dbReference type="PANTHER" id="PTHR31712:SF0">
    <property type="entry name" value="DIETARY RESTRICTION OVER EXPRESSED-RELATED"/>
    <property type="match status" value="1"/>
</dbReference>
<proteinExistence type="predicted"/>
<dbReference type="AlphaFoldDB" id="A8Y2Y0"/>
<dbReference type="KEGG" id="cbr:CBG_22682"/>
<evidence type="ECO:0000313" key="4">
    <source>
        <dbReference type="WormBase" id="CBG22682"/>
    </source>
</evidence>
<dbReference type="HOGENOM" id="CLU_116890_0_0_1"/>
<reference evidence="2 3" key="1">
    <citation type="journal article" date="2003" name="PLoS Biol.">
        <title>The genome sequence of Caenorhabditis briggsae: a platform for comparative genomics.</title>
        <authorList>
            <person name="Stein L.D."/>
            <person name="Bao Z."/>
            <person name="Blasiar D."/>
            <person name="Blumenthal T."/>
            <person name="Brent M.R."/>
            <person name="Chen N."/>
            <person name="Chinwalla A."/>
            <person name="Clarke L."/>
            <person name="Clee C."/>
            <person name="Coghlan A."/>
            <person name="Coulson A."/>
            <person name="D'Eustachio P."/>
            <person name="Fitch D.H."/>
            <person name="Fulton L.A."/>
            <person name="Fulton R.E."/>
            <person name="Griffiths-Jones S."/>
            <person name="Harris T.W."/>
            <person name="Hillier L.W."/>
            <person name="Kamath R."/>
            <person name="Kuwabara P.E."/>
            <person name="Mardis E.R."/>
            <person name="Marra M.A."/>
            <person name="Miner T.L."/>
            <person name="Minx P."/>
            <person name="Mullikin J.C."/>
            <person name="Plumb R.W."/>
            <person name="Rogers J."/>
            <person name="Schein J.E."/>
            <person name="Sohrmann M."/>
            <person name="Spieth J."/>
            <person name="Stajich J.E."/>
            <person name="Wei C."/>
            <person name="Willey D."/>
            <person name="Wilson R.K."/>
            <person name="Durbin R."/>
            <person name="Waterston R.H."/>
        </authorList>
    </citation>
    <scope>NUCLEOTIDE SEQUENCE [LARGE SCALE GENOMIC DNA]</scope>
    <source>
        <strain evidence="2 3">AF16</strain>
    </source>
</reference>